<dbReference type="RefSeq" id="WP_084240746.1">
    <property type="nucleotide sequence ID" value="NZ_FWXT01000003.1"/>
</dbReference>
<dbReference type="SUPFAM" id="SSF49464">
    <property type="entry name" value="Carboxypeptidase regulatory domain-like"/>
    <property type="match status" value="1"/>
</dbReference>
<dbReference type="PROSITE" id="PS52016">
    <property type="entry name" value="TONB_DEPENDENT_REC_3"/>
    <property type="match status" value="1"/>
</dbReference>
<keyword evidence="2 7" id="KW-0813">Transport</keyword>
<evidence type="ECO:0000256" key="8">
    <source>
        <dbReference type="SAM" id="SignalP"/>
    </source>
</evidence>
<feature type="chain" id="PRO_5012009262" evidence="8">
    <location>
        <begin position="22"/>
        <end position="1059"/>
    </location>
</feature>
<dbReference type="STRING" id="151894.SAMN04488524_3989"/>
<dbReference type="Proteomes" id="UP000192756">
    <property type="component" value="Unassembled WGS sequence"/>
</dbReference>
<organism evidence="10 11">
    <name type="scientific">Pedobacter africanus</name>
    <dbReference type="NCBI Taxonomy" id="151894"/>
    <lineage>
        <taxon>Bacteria</taxon>
        <taxon>Pseudomonadati</taxon>
        <taxon>Bacteroidota</taxon>
        <taxon>Sphingobacteriia</taxon>
        <taxon>Sphingobacteriales</taxon>
        <taxon>Sphingobacteriaceae</taxon>
        <taxon>Pedobacter</taxon>
    </lineage>
</organism>
<dbReference type="EMBL" id="FWXT01000003">
    <property type="protein sequence ID" value="SMC98473.1"/>
    <property type="molecule type" value="Genomic_DNA"/>
</dbReference>
<evidence type="ECO:0000256" key="6">
    <source>
        <dbReference type="ARBA" id="ARBA00023237"/>
    </source>
</evidence>
<evidence type="ECO:0000313" key="11">
    <source>
        <dbReference type="Proteomes" id="UP000192756"/>
    </source>
</evidence>
<protein>
    <submittedName>
        <fullName evidence="10">TonB-linked outer membrane protein, SusC/RagA family</fullName>
    </submittedName>
</protein>
<comment type="subcellular location">
    <subcellularLocation>
        <location evidence="1 7">Cell outer membrane</location>
        <topology evidence="1 7">Multi-pass membrane protein</topology>
    </subcellularLocation>
</comment>
<proteinExistence type="inferred from homology"/>
<evidence type="ECO:0000256" key="1">
    <source>
        <dbReference type="ARBA" id="ARBA00004571"/>
    </source>
</evidence>
<feature type="domain" description="TonB-dependent receptor plug" evidence="9">
    <location>
        <begin position="117"/>
        <end position="224"/>
    </location>
</feature>
<name>A0A1W2DM61_9SPHI</name>
<dbReference type="AlphaFoldDB" id="A0A1W2DM61"/>
<keyword evidence="8" id="KW-0732">Signal</keyword>
<comment type="similarity">
    <text evidence="7">Belongs to the TonB-dependent receptor family.</text>
</comment>
<keyword evidence="6 7" id="KW-0998">Cell outer membrane</keyword>
<evidence type="ECO:0000256" key="2">
    <source>
        <dbReference type="ARBA" id="ARBA00022448"/>
    </source>
</evidence>
<keyword evidence="11" id="KW-1185">Reference proteome</keyword>
<dbReference type="SUPFAM" id="SSF56935">
    <property type="entry name" value="Porins"/>
    <property type="match status" value="1"/>
</dbReference>
<feature type="signal peptide" evidence="8">
    <location>
        <begin position="1"/>
        <end position="21"/>
    </location>
</feature>
<evidence type="ECO:0000256" key="5">
    <source>
        <dbReference type="ARBA" id="ARBA00023136"/>
    </source>
</evidence>
<dbReference type="Gene3D" id="2.60.40.1120">
    <property type="entry name" value="Carboxypeptidase-like, regulatory domain"/>
    <property type="match status" value="1"/>
</dbReference>
<keyword evidence="5 7" id="KW-0472">Membrane</keyword>
<dbReference type="FunFam" id="2.170.130.10:FF:000008">
    <property type="entry name" value="SusC/RagA family TonB-linked outer membrane protein"/>
    <property type="match status" value="1"/>
</dbReference>
<gene>
    <name evidence="10" type="ORF">SAMN04488524_3989</name>
</gene>
<evidence type="ECO:0000259" key="9">
    <source>
        <dbReference type="Pfam" id="PF07715"/>
    </source>
</evidence>
<dbReference type="GO" id="GO:0009279">
    <property type="term" value="C:cell outer membrane"/>
    <property type="evidence" value="ECO:0007669"/>
    <property type="project" value="UniProtKB-SubCell"/>
</dbReference>
<evidence type="ECO:0000256" key="3">
    <source>
        <dbReference type="ARBA" id="ARBA00022452"/>
    </source>
</evidence>
<dbReference type="InterPro" id="IPR023997">
    <property type="entry name" value="TonB-dep_OMP_SusC/RagA_CS"/>
</dbReference>
<evidence type="ECO:0000256" key="4">
    <source>
        <dbReference type="ARBA" id="ARBA00022692"/>
    </source>
</evidence>
<keyword evidence="3 7" id="KW-1134">Transmembrane beta strand</keyword>
<dbReference type="Gene3D" id="2.40.170.20">
    <property type="entry name" value="TonB-dependent receptor, beta-barrel domain"/>
    <property type="match status" value="1"/>
</dbReference>
<dbReference type="InterPro" id="IPR037066">
    <property type="entry name" value="Plug_dom_sf"/>
</dbReference>
<dbReference type="Pfam" id="PF13715">
    <property type="entry name" value="CarbopepD_reg_2"/>
    <property type="match status" value="1"/>
</dbReference>
<reference evidence="11" key="1">
    <citation type="submission" date="2017-04" db="EMBL/GenBank/DDBJ databases">
        <authorList>
            <person name="Varghese N."/>
            <person name="Submissions S."/>
        </authorList>
    </citation>
    <scope>NUCLEOTIDE SEQUENCE [LARGE SCALE GENOMIC DNA]</scope>
    <source>
        <strain evidence="11">DSM 12126</strain>
    </source>
</reference>
<dbReference type="Pfam" id="PF07715">
    <property type="entry name" value="Plug"/>
    <property type="match status" value="1"/>
</dbReference>
<dbReference type="InterPro" id="IPR039426">
    <property type="entry name" value="TonB-dep_rcpt-like"/>
</dbReference>
<dbReference type="InterPro" id="IPR036942">
    <property type="entry name" value="Beta-barrel_TonB_sf"/>
</dbReference>
<accession>A0A1W2DM61</accession>
<dbReference type="NCBIfam" id="TIGR04057">
    <property type="entry name" value="SusC_RagA_signa"/>
    <property type="match status" value="1"/>
</dbReference>
<dbReference type="Gene3D" id="2.170.130.10">
    <property type="entry name" value="TonB-dependent receptor, plug domain"/>
    <property type="match status" value="1"/>
</dbReference>
<dbReference type="InterPro" id="IPR012910">
    <property type="entry name" value="Plug_dom"/>
</dbReference>
<dbReference type="InterPro" id="IPR023996">
    <property type="entry name" value="TonB-dep_OMP_SusC/RagA"/>
</dbReference>
<dbReference type="InterPro" id="IPR008969">
    <property type="entry name" value="CarboxyPept-like_regulatory"/>
</dbReference>
<keyword evidence="4 7" id="KW-0812">Transmembrane</keyword>
<dbReference type="NCBIfam" id="TIGR04056">
    <property type="entry name" value="OMP_RagA_SusC"/>
    <property type="match status" value="1"/>
</dbReference>
<evidence type="ECO:0000313" key="10">
    <source>
        <dbReference type="EMBL" id="SMC98473.1"/>
    </source>
</evidence>
<dbReference type="OrthoDB" id="9768177at2"/>
<evidence type="ECO:0000256" key="7">
    <source>
        <dbReference type="PROSITE-ProRule" id="PRU01360"/>
    </source>
</evidence>
<sequence>MKPNLHLTMLLVLLVPLASLAQVVKTITGTVTEENGKPLPGVVVSIRGKTASGVTDGQGRFSLSNAKESDLLICAMIGYTSKTVVITSQNQYKIQLEASNQTLNDVVIIGYGEVRRKDLTGSVGSVSIKDMEKAPVVSFEDALAGRVAGVQVGSADGQPGSISNITIRGGNSITQSNSPLYVIDGFPVENPDNNTINPEDIESIDILKDASSTAIYGARGANGVIMIKTKEGKAGPPVVSYNNWLGYQYPVKQIAVMSPYEFVKYQLELNKNSATALYLKDGKTLDAYRDEQGINWQDRVMQNAFMQSHNFSMRGGSAATKYSVSSSYLDQNGIVINGGYKRYQGRFQIDQRLGKNFRVGLNTNYTYGIKRGQIANLTSDNLNSSSAGNASSYLLYSTWGYRPVTGNVNDEDFIDQPFDDDVAGNTDLRINPIVNSNNMYMYAFNKSLTANAFVEYAFLKYFKFRMSGGLTDTRLTFERFNNSNTAAGNPRTVYGATYGLNGSLENQNIRSLLNENLLTFNRTFNKKHRLDVVGGFTMQRNSMEGDGFVSILLPNEVLGVKGLDQGTILSKTTSASYATLVSLLGRVNYTFNSRYLFTASFRSDGSSKFAPGKRIGYFPSGAFAWNIGEEKFMKSIKAISSAKLRTSYGITGNNRVNDFAYLSVLDQEVGANTGNTKSGYYFNGQYIKGTVPVGVGNENLKWERTGNLDLGLDLSFFNQRISLTTDYYYKRTTDLLLNASLPTSTGYLTAFKNIGVVVNKGLELTLNTVNLTTKNFNWTSNFNIAFNNNRIEELNGDQPSLITRVSNWNGNFNNSLPYIALPGRQVALFYGYVFDGVYPLSDFNVLANGSYELKADVPNNGSARSLIKPGFIKYKDINGDGVVDANDQTIVGNPNPKHIGGFSNNIRYGQFDLNVFLQWSYGNEILNANRIVFEGAEARQSLNMFKTYENRWSMENQHTDLPVAGGYGPNVFSDRNIEDGSFLRLKTVSLGYNIAPELIKRLKITSARIHVSAQNLATWTNYSGLDPEVSVRHSALTPGFDWSPYPRARTITFGMNLTF</sequence>